<name>A0ABT3S0X4_9MICO</name>
<evidence type="ECO:0000313" key="1">
    <source>
        <dbReference type="EMBL" id="MCX2848480.1"/>
    </source>
</evidence>
<reference evidence="1 2" key="1">
    <citation type="submission" date="2022-11" db="EMBL/GenBank/DDBJ databases">
        <title>Taxonomy of Curtobacterium flaccumfaciens.</title>
        <authorList>
            <person name="Osdaghi E."/>
            <person name="Taghavi S.M."/>
            <person name="Hamidizade M."/>
            <person name="Abachi H."/>
            <person name="Fazliarab A."/>
            <person name="Baeyen S."/>
            <person name="Portier P."/>
            <person name="Van Vaerenbergh J."/>
            <person name="Jacques M.-A."/>
        </authorList>
    </citation>
    <scope>NUCLEOTIDE SEQUENCE [LARGE SCALE GENOMIC DNA]</scope>
    <source>
        <strain evidence="1 2">LMG 3715</strain>
    </source>
</reference>
<evidence type="ECO:0000313" key="2">
    <source>
        <dbReference type="Proteomes" id="UP001207276"/>
    </source>
</evidence>
<dbReference type="RefSeq" id="WP_140448665.1">
    <property type="nucleotide sequence ID" value="NZ_CP104934.1"/>
</dbReference>
<dbReference type="Proteomes" id="UP001207276">
    <property type="component" value="Unassembled WGS sequence"/>
</dbReference>
<protein>
    <submittedName>
        <fullName evidence="1">Uncharacterized protein</fullName>
    </submittedName>
</protein>
<sequence length="135" mass="15024">MESVRHAELIAELEASRAEEWGQRALLACLRKLRDGGPTEAASVVVHDAWATADEFRVVYDSPWQGPRVGIIRDRWTTIDRTDAYATGDQSTPEEFGQEVADFNIGEPLGAYLDILDFDAAGLGWWGHIPLRSQP</sequence>
<gene>
    <name evidence="1" type="ORF">ORG12_07325</name>
</gene>
<proteinExistence type="predicted"/>
<comment type="caution">
    <text evidence="1">The sequence shown here is derived from an EMBL/GenBank/DDBJ whole genome shotgun (WGS) entry which is preliminary data.</text>
</comment>
<dbReference type="EMBL" id="JAPJDE010000002">
    <property type="protein sequence ID" value="MCX2848480.1"/>
    <property type="molecule type" value="Genomic_DNA"/>
</dbReference>
<keyword evidence="2" id="KW-1185">Reference proteome</keyword>
<organism evidence="1 2">
    <name type="scientific">Curtobacterium poinsettiae</name>
    <dbReference type="NCBI Taxonomy" id="159612"/>
    <lineage>
        <taxon>Bacteria</taxon>
        <taxon>Bacillati</taxon>
        <taxon>Actinomycetota</taxon>
        <taxon>Actinomycetes</taxon>
        <taxon>Micrococcales</taxon>
        <taxon>Microbacteriaceae</taxon>
        <taxon>Curtobacterium</taxon>
    </lineage>
</organism>
<accession>A0ABT3S0X4</accession>